<accession>A0A4V1N313</accession>
<reference evidence="2" key="1">
    <citation type="submission" date="2019-01" db="EMBL/GenBank/DDBJ databases">
        <title>Cytophagaceae bacterium strain CAR-16.</title>
        <authorList>
            <person name="Chen W.-M."/>
        </authorList>
    </citation>
    <scope>NUCLEOTIDE SEQUENCE [LARGE SCALE GENOMIC DNA]</scope>
    <source>
        <strain evidence="2">WWJ-16</strain>
    </source>
</reference>
<keyword evidence="2" id="KW-1185">Reference proteome</keyword>
<dbReference type="EMBL" id="SBKN01000001">
    <property type="protein sequence ID" value="RXR24400.1"/>
    <property type="molecule type" value="Genomic_DNA"/>
</dbReference>
<name>A0A4V1N313_9FLAO</name>
<evidence type="ECO:0000313" key="2">
    <source>
        <dbReference type="Proteomes" id="UP000289857"/>
    </source>
</evidence>
<dbReference type="RefSeq" id="WP_129460376.1">
    <property type="nucleotide sequence ID" value="NZ_SBKN01000001.1"/>
</dbReference>
<gene>
    <name evidence="1" type="ORF">EQG61_02850</name>
</gene>
<dbReference type="Proteomes" id="UP000289857">
    <property type="component" value="Unassembled WGS sequence"/>
</dbReference>
<sequence length="136" mass="15675">MKRISFSVLIVLGLLTTSCDIYNDEPVYIQVSPVTEVTNPEKFAKDSITEIPVNFNLPSKCNVFRGFYYDTADFQRVVAIESYREGNQSCPTDDNTYTQTLRFKPTKLGIYHFKFWTGNDAQGVEQFYEFDAIVDH</sequence>
<organism evidence="1 2">
    <name type="scientific">Flavobacterium stagni</name>
    <dbReference type="NCBI Taxonomy" id="2506421"/>
    <lineage>
        <taxon>Bacteria</taxon>
        <taxon>Pseudomonadati</taxon>
        <taxon>Bacteroidota</taxon>
        <taxon>Flavobacteriia</taxon>
        <taxon>Flavobacteriales</taxon>
        <taxon>Flavobacteriaceae</taxon>
        <taxon>Flavobacterium</taxon>
    </lineage>
</organism>
<comment type="caution">
    <text evidence="1">The sequence shown here is derived from an EMBL/GenBank/DDBJ whole genome shotgun (WGS) entry which is preliminary data.</text>
</comment>
<dbReference type="OrthoDB" id="893802at2"/>
<dbReference type="PROSITE" id="PS51257">
    <property type="entry name" value="PROKAR_LIPOPROTEIN"/>
    <property type="match status" value="1"/>
</dbReference>
<proteinExistence type="predicted"/>
<evidence type="ECO:0000313" key="1">
    <source>
        <dbReference type="EMBL" id="RXR24400.1"/>
    </source>
</evidence>
<dbReference type="AlphaFoldDB" id="A0A4V1N313"/>
<protein>
    <submittedName>
        <fullName evidence="1">Uncharacterized protein</fullName>
    </submittedName>
</protein>